<dbReference type="InterPro" id="IPR036291">
    <property type="entry name" value="NAD(P)-bd_dom_sf"/>
</dbReference>
<name>A0ABN9LAC7_9NEOB</name>
<evidence type="ECO:0000256" key="3">
    <source>
        <dbReference type="ARBA" id="ARBA00023002"/>
    </source>
</evidence>
<comment type="similarity">
    <text evidence="4">Belongs to the short-chain dehydrogenases/reductases (SDR) family.</text>
</comment>
<keyword evidence="6" id="KW-1185">Reference proteome</keyword>
<keyword evidence="2" id="KW-0443">Lipid metabolism</keyword>
<keyword evidence="2" id="KW-0444">Lipid biosynthesis</keyword>
<reference evidence="5" key="1">
    <citation type="submission" date="2023-07" db="EMBL/GenBank/DDBJ databases">
        <authorList>
            <person name="Stuckert A."/>
        </authorList>
    </citation>
    <scope>NUCLEOTIDE SEQUENCE</scope>
</reference>
<evidence type="ECO:0000256" key="2">
    <source>
        <dbReference type="ARBA" id="ARBA00022955"/>
    </source>
</evidence>
<dbReference type="PRINTS" id="PR00081">
    <property type="entry name" value="GDHRDH"/>
</dbReference>
<evidence type="ECO:0000313" key="6">
    <source>
        <dbReference type="Proteomes" id="UP001176940"/>
    </source>
</evidence>
<dbReference type="Gene3D" id="3.40.50.720">
    <property type="entry name" value="NAD(P)-binding Rossmann-like Domain"/>
    <property type="match status" value="1"/>
</dbReference>
<dbReference type="Proteomes" id="UP001176940">
    <property type="component" value="Unassembled WGS sequence"/>
</dbReference>
<evidence type="ECO:0008006" key="7">
    <source>
        <dbReference type="Google" id="ProtNLM"/>
    </source>
</evidence>
<dbReference type="InterPro" id="IPR002347">
    <property type="entry name" value="SDR_fam"/>
</dbReference>
<gene>
    <name evidence="5" type="ORF">RIMI_LOCUS7104141</name>
</gene>
<dbReference type="SUPFAM" id="SSF51735">
    <property type="entry name" value="NAD(P)-binding Rossmann-fold domains"/>
    <property type="match status" value="1"/>
</dbReference>
<dbReference type="PROSITE" id="PS00061">
    <property type="entry name" value="ADH_SHORT"/>
    <property type="match status" value="1"/>
</dbReference>
<evidence type="ECO:0000313" key="5">
    <source>
        <dbReference type="EMBL" id="CAJ0937210.1"/>
    </source>
</evidence>
<dbReference type="PIRSF" id="PIRSF000126">
    <property type="entry name" value="11-beta-HSD1"/>
    <property type="match status" value="1"/>
</dbReference>
<dbReference type="PANTHER" id="PTHR43899">
    <property type="entry name" value="RH59310P"/>
    <property type="match status" value="1"/>
</dbReference>
<dbReference type="PANTHER" id="PTHR43899:SF10">
    <property type="entry name" value="20BETA-HYDROXYSTEROID DEHYDROGENASE TYPE 2"/>
    <property type="match status" value="1"/>
</dbReference>
<dbReference type="Pfam" id="PF00106">
    <property type="entry name" value="adh_short"/>
    <property type="match status" value="1"/>
</dbReference>
<keyword evidence="3" id="KW-0560">Oxidoreductase</keyword>
<dbReference type="InterPro" id="IPR051019">
    <property type="entry name" value="VLCFA-Steroid_DH"/>
</dbReference>
<accession>A0ABN9LAC7</accession>
<proteinExistence type="inferred from homology"/>
<keyword evidence="2" id="KW-0752">Steroid biosynthesis</keyword>
<dbReference type="PRINTS" id="PR00080">
    <property type="entry name" value="SDRFAMILY"/>
</dbReference>
<dbReference type="InterPro" id="IPR020904">
    <property type="entry name" value="Sc_DH/Rdtase_CS"/>
</dbReference>
<dbReference type="EMBL" id="CAUEEQ010013255">
    <property type="protein sequence ID" value="CAJ0937210.1"/>
    <property type="molecule type" value="Genomic_DNA"/>
</dbReference>
<dbReference type="CDD" id="cd05356">
    <property type="entry name" value="17beta-HSD1_like_SDR_c"/>
    <property type="match status" value="1"/>
</dbReference>
<organism evidence="5 6">
    <name type="scientific">Ranitomeya imitator</name>
    <name type="common">mimic poison frog</name>
    <dbReference type="NCBI Taxonomy" id="111125"/>
    <lineage>
        <taxon>Eukaryota</taxon>
        <taxon>Metazoa</taxon>
        <taxon>Chordata</taxon>
        <taxon>Craniata</taxon>
        <taxon>Vertebrata</taxon>
        <taxon>Euteleostomi</taxon>
        <taxon>Amphibia</taxon>
        <taxon>Batrachia</taxon>
        <taxon>Anura</taxon>
        <taxon>Neobatrachia</taxon>
        <taxon>Hyloidea</taxon>
        <taxon>Dendrobatidae</taxon>
        <taxon>Dendrobatinae</taxon>
        <taxon>Ranitomeya</taxon>
    </lineage>
</organism>
<evidence type="ECO:0000256" key="1">
    <source>
        <dbReference type="ARBA" id="ARBA00004240"/>
    </source>
</evidence>
<evidence type="ECO:0000256" key="4">
    <source>
        <dbReference type="RuleBase" id="RU000363"/>
    </source>
</evidence>
<comment type="subcellular location">
    <subcellularLocation>
        <location evidence="1">Endoplasmic reticulum</location>
    </subcellularLocation>
</comment>
<protein>
    <recommendedName>
        <fullName evidence="7">Very-long-chain 3-oxoacyl-CoA reductase</fullName>
    </recommendedName>
</protein>
<comment type="caution">
    <text evidence="5">The sequence shown here is derived from an EMBL/GenBank/DDBJ whole genome shotgun (WGS) entry which is preliminary data.</text>
</comment>
<sequence length="317" mass="35495">MEYLLSQGLNMLGQLALCYLVTKQLWTILKGFRIHFLSRVWRTDLRKYGGWAVVTGATDGIGKSYAEELAKRGFDIVLISRTLEKLKNVAKGIEEQTKRKTKVIQLDFTGGPEIYPKVEKELEDLDIGILVNNVGMSYSPEPTMFLNVPDVSQKVTAIMNCNMMSAVQMTAIVLPKMVQRRKGLIINVSSQVGAHPFPLLTIYSATKAFLDYFSRSLHIEYKSKGIVVQSVLPMFVSTNLTQNLPSNLLVKTAPDFVREALNTVGYTHRTNGCLSHSIQGYIINNILSDTLLASKLMEKIAKSVEKSMKEAVQQKKK</sequence>